<dbReference type="AlphaFoldDB" id="A0A498CQ47"/>
<dbReference type="PANTHER" id="PTHR43567">
    <property type="entry name" value="FLAVOREDOXIN-RELATED-RELATED"/>
    <property type="match status" value="1"/>
</dbReference>
<dbReference type="EMBL" id="RCHT01000016">
    <property type="protein sequence ID" value="RLL10146.1"/>
    <property type="molecule type" value="Genomic_DNA"/>
</dbReference>
<dbReference type="InterPro" id="IPR002563">
    <property type="entry name" value="Flavin_Rdtase-like_dom"/>
</dbReference>
<keyword evidence="4" id="KW-1185">Reference proteome</keyword>
<proteinExistence type="inferred from homology"/>
<protein>
    <submittedName>
        <fullName evidence="3">Flavin reductase family protein</fullName>
    </submittedName>
</protein>
<reference evidence="3 4" key="1">
    <citation type="submission" date="2018-10" db="EMBL/GenBank/DDBJ databases">
        <title>Anaerotruncus faecis sp. nov., isolated from human feces.</title>
        <authorList>
            <person name="Wang Y.-J."/>
        </authorList>
    </citation>
    <scope>NUCLEOTIDE SEQUENCE [LARGE SCALE GENOMIC DNA]</scope>
    <source>
        <strain evidence="3 4">22A2-44</strain>
    </source>
</reference>
<dbReference type="Proteomes" id="UP000276301">
    <property type="component" value="Unassembled WGS sequence"/>
</dbReference>
<evidence type="ECO:0000259" key="2">
    <source>
        <dbReference type="Pfam" id="PF01613"/>
    </source>
</evidence>
<gene>
    <name evidence="3" type="ORF">D4A47_09255</name>
</gene>
<dbReference type="InterPro" id="IPR012349">
    <property type="entry name" value="Split_barrel_FMN-bd"/>
</dbReference>
<dbReference type="PANTHER" id="PTHR43567:SF5">
    <property type="entry name" value="HYPOTHETICAL CYTOSOLIC PROTEIN"/>
    <property type="match status" value="1"/>
</dbReference>
<dbReference type="GO" id="GO:0010181">
    <property type="term" value="F:FMN binding"/>
    <property type="evidence" value="ECO:0007669"/>
    <property type="project" value="InterPro"/>
</dbReference>
<sequence length="167" mass="19295">MQKISPYELAVNPFEAIHHQWAMVTTQSGEKVNTMVASWGGVGIMWNRPVTWVFLRPQRFTRELLDRSERFSVCFLPEQYRQQMNYCGSHSGRAEEKLAVCGFEAVALDGAPVLAQSELALTCRKLYRQPMDPACFLDHEPDTRWYPEKDYHIMYVSEILGAYQGKL</sequence>
<comment type="caution">
    <text evidence="3">The sequence shown here is derived from an EMBL/GenBank/DDBJ whole genome shotgun (WGS) entry which is preliminary data.</text>
</comment>
<dbReference type="SUPFAM" id="SSF50475">
    <property type="entry name" value="FMN-binding split barrel"/>
    <property type="match status" value="1"/>
</dbReference>
<dbReference type="Gene3D" id="2.30.110.10">
    <property type="entry name" value="Electron Transport, Fmn-binding Protein, Chain A"/>
    <property type="match status" value="1"/>
</dbReference>
<evidence type="ECO:0000256" key="1">
    <source>
        <dbReference type="ARBA" id="ARBA00038054"/>
    </source>
</evidence>
<evidence type="ECO:0000313" key="3">
    <source>
        <dbReference type="EMBL" id="RLL10146.1"/>
    </source>
</evidence>
<accession>A0A498CQ47</accession>
<organism evidence="3 4">
    <name type="scientific">Anaerotruncus massiliensis</name>
    <name type="common">ex Liu et al. 2021</name>
    <dbReference type="NCBI Taxonomy" id="2321404"/>
    <lineage>
        <taxon>Bacteria</taxon>
        <taxon>Bacillati</taxon>
        <taxon>Bacillota</taxon>
        <taxon>Clostridia</taxon>
        <taxon>Eubacteriales</taxon>
        <taxon>Oscillospiraceae</taxon>
        <taxon>Anaerotruncus</taxon>
    </lineage>
</organism>
<dbReference type="Pfam" id="PF01613">
    <property type="entry name" value="Flavin_Reduct"/>
    <property type="match status" value="1"/>
</dbReference>
<feature type="domain" description="Flavin reductase like" evidence="2">
    <location>
        <begin position="17"/>
        <end position="130"/>
    </location>
</feature>
<evidence type="ECO:0000313" key="4">
    <source>
        <dbReference type="Proteomes" id="UP000276301"/>
    </source>
</evidence>
<dbReference type="RefSeq" id="WP_121587071.1">
    <property type="nucleotide sequence ID" value="NZ_RCHT01000016.1"/>
</dbReference>
<comment type="similarity">
    <text evidence="1">Belongs to the flavoredoxin family.</text>
</comment>
<dbReference type="InterPro" id="IPR052174">
    <property type="entry name" value="Flavoredoxin"/>
</dbReference>
<name>A0A498CQ47_9FIRM</name>
<dbReference type="GO" id="GO:0016646">
    <property type="term" value="F:oxidoreductase activity, acting on the CH-NH group of donors, NAD or NADP as acceptor"/>
    <property type="evidence" value="ECO:0007669"/>
    <property type="project" value="UniProtKB-ARBA"/>
</dbReference>